<evidence type="ECO:0000256" key="1">
    <source>
        <dbReference type="SAM" id="MobiDB-lite"/>
    </source>
</evidence>
<dbReference type="EMBL" id="CAMXCT030004702">
    <property type="protein sequence ID" value="CAL4797337.1"/>
    <property type="molecule type" value="Genomic_DNA"/>
</dbReference>
<evidence type="ECO:0000313" key="4">
    <source>
        <dbReference type="EMBL" id="CAL4772454.1"/>
    </source>
</evidence>
<feature type="region of interest" description="Disordered" evidence="1">
    <location>
        <begin position="64"/>
        <end position="84"/>
    </location>
</feature>
<keyword evidence="5" id="KW-1185">Reference proteome</keyword>
<dbReference type="EMBL" id="CAMXCT010000960">
    <property type="protein sequence ID" value="CAI3985142.1"/>
    <property type="molecule type" value="Genomic_DNA"/>
</dbReference>
<dbReference type="EMBL" id="CAMXCT030000960">
    <property type="protein sequence ID" value="CAL4772454.1"/>
    <property type="molecule type" value="Genomic_DNA"/>
</dbReference>
<dbReference type="EMBL" id="CAMXCT020000960">
    <property type="protein sequence ID" value="CAL1138517.1"/>
    <property type="molecule type" value="Genomic_DNA"/>
</dbReference>
<sequence>MVPRDVKGVENVSLDWHQFASPSGILEGFEAAVTFVSLKPLVLLDCHGGVLGIPFEELTFRPFSTRPRNPEIGNPSVSAKRQLT</sequence>
<proteinExistence type="predicted"/>
<evidence type="ECO:0000313" key="3">
    <source>
        <dbReference type="EMBL" id="CAI4010025.1"/>
    </source>
</evidence>
<organism evidence="3">
    <name type="scientific">Cladocopium goreaui</name>
    <dbReference type="NCBI Taxonomy" id="2562237"/>
    <lineage>
        <taxon>Eukaryota</taxon>
        <taxon>Sar</taxon>
        <taxon>Alveolata</taxon>
        <taxon>Dinophyceae</taxon>
        <taxon>Suessiales</taxon>
        <taxon>Symbiodiniaceae</taxon>
        <taxon>Cladocopium</taxon>
    </lineage>
</organism>
<reference evidence="4 5" key="2">
    <citation type="submission" date="2024-05" db="EMBL/GenBank/DDBJ databases">
        <authorList>
            <person name="Chen Y."/>
            <person name="Shah S."/>
            <person name="Dougan E. K."/>
            <person name="Thang M."/>
            <person name="Chan C."/>
        </authorList>
    </citation>
    <scope>NUCLEOTIDE SEQUENCE [LARGE SCALE GENOMIC DNA]</scope>
</reference>
<name>A0A9P1DH06_9DINO</name>
<comment type="caution">
    <text evidence="3">The sequence shown here is derived from an EMBL/GenBank/DDBJ whole genome shotgun (WGS) entry which is preliminary data.</text>
</comment>
<reference evidence="3" key="1">
    <citation type="submission" date="2022-10" db="EMBL/GenBank/DDBJ databases">
        <authorList>
            <person name="Chen Y."/>
            <person name="Dougan E. K."/>
            <person name="Chan C."/>
            <person name="Rhodes N."/>
            <person name="Thang M."/>
        </authorList>
    </citation>
    <scope>NUCLEOTIDE SEQUENCE</scope>
</reference>
<dbReference type="AlphaFoldDB" id="A0A9P1DH06"/>
<evidence type="ECO:0000313" key="5">
    <source>
        <dbReference type="Proteomes" id="UP001152797"/>
    </source>
</evidence>
<feature type="compositionally biased region" description="Polar residues" evidence="1">
    <location>
        <begin position="75"/>
        <end position="84"/>
    </location>
</feature>
<protein>
    <submittedName>
        <fullName evidence="3">Uncharacterized protein</fullName>
    </submittedName>
</protein>
<dbReference type="EMBL" id="CAMXCT020004702">
    <property type="protein sequence ID" value="CAL1163400.1"/>
    <property type="molecule type" value="Genomic_DNA"/>
</dbReference>
<evidence type="ECO:0000313" key="2">
    <source>
        <dbReference type="EMBL" id="CAI3985142.1"/>
    </source>
</evidence>
<dbReference type="Proteomes" id="UP001152797">
    <property type="component" value="Unassembled WGS sequence"/>
</dbReference>
<accession>A0A9P1DH06</accession>
<gene>
    <name evidence="2" type="ORF">C1SCF055_LOCUS12624</name>
    <name evidence="3" type="ORF">C1SCF055_LOCUS35342</name>
</gene>
<dbReference type="EMBL" id="CAMXCT010004702">
    <property type="protein sequence ID" value="CAI4010025.1"/>
    <property type="molecule type" value="Genomic_DNA"/>
</dbReference>